<keyword evidence="2" id="KW-0813">Transport</keyword>
<evidence type="ECO:0000256" key="5">
    <source>
        <dbReference type="ARBA" id="ARBA00022989"/>
    </source>
</evidence>
<keyword evidence="5" id="KW-1133">Transmembrane helix</keyword>
<evidence type="ECO:0000256" key="1">
    <source>
        <dbReference type="ARBA" id="ARBA00004167"/>
    </source>
</evidence>
<comment type="caution">
    <text evidence="9">The sequence shown here is derived from an EMBL/GenBank/DDBJ whole genome shotgun (WGS) entry which is preliminary data.</text>
</comment>
<feature type="compositionally biased region" description="Basic residues" evidence="8">
    <location>
        <begin position="204"/>
        <end position="216"/>
    </location>
</feature>
<keyword evidence="7" id="KW-0472">Membrane</keyword>
<reference evidence="9 10" key="1">
    <citation type="submission" date="2019-01" db="EMBL/GenBank/DDBJ databases">
        <title>Nuclear Genome Assembly of the Microalgal Biofuel strain Nannochloropsis salina CCMP1776.</title>
        <authorList>
            <person name="Hovde B."/>
        </authorList>
    </citation>
    <scope>NUCLEOTIDE SEQUENCE [LARGE SCALE GENOMIC DNA]</scope>
    <source>
        <strain evidence="9 10">CCMP1776</strain>
    </source>
</reference>
<comment type="subcellular location">
    <subcellularLocation>
        <location evidence="1">Membrane</location>
        <topology evidence="1">Single-pass membrane protein</topology>
    </subcellularLocation>
</comment>
<evidence type="ECO:0000256" key="7">
    <source>
        <dbReference type="ARBA" id="ARBA00023136"/>
    </source>
</evidence>
<feature type="compositionally biased region" description="Basic residues" evidence="8">
    <location>
        <begin position="449"/>
        <end position="467"/>
    </location>
</feature>
<dbReference type="EMBL" id="SDOX01000095">
    <property type="protein sequence ID" value="TFJ82717.1"/>
    <property type="molecule type" value="Genomic_DNA"/>
</dbReference>
<feature type="compositionally biased region" description="Pro residues" evidence="8">
    <location>
        <begin position="396"/>
        <end position="443"/>
    </location>
</feature>
<dbReference type="Gene3D" id="1.20.5.3310">
    <property type="match status" value="1"/>
</dbReference>
<dbReference type="Proteomes" id="UP000355283">
    <property type="component" value="Unassembled WGS sequence"/>
</dbReference>
<dbReference type="OrthoDB" id="47875at2759"/>
<gene>
    <name evidence="9" type="ORF">NSK_005910</name>
</gene>
<keyword evidence="10" id="KW-1185">Reference proteome</keyword>
<sequence>MFSSAPPGPTSLVSSPLSFQHVTRLSTPARHGPIISPLSAPAPRHAPLRRSRPLPPLSFSPALLNVGTPEAALILLVGYFVLGPQDLYRVAKEVGQLLSNLQTAGSDAWKVFQEAMEAEGTMAAMGASVNEINNVRQNFFQKFLDVRAERTLDQLEEKGVDVEALTGGMGEEDEWGNRLKEVQRRKEEESAAKVLMEAEEEGRKRKRRRRKGRREGRRVGEGAVAAGGQPTASPSPRYRPGPHPPYPPFFPFPPPPSFRGQYPFTPPAPAASQAVASSFPPSFPPFPPSAPPSAPPSFQGQNATSPFAPPPFFPLLPPPYMPRPPFYPPPPFATSTSPSPSSSGFGSPQPFAAHGPGTGGGGEGGRETGTSPTQTLGEGAGVDSRTEGRVFSSTGPSPPPGLFSPSLPPYPVVPPPYAPYPSYPPPASFPFHPPSSPSSPSPRPSSRSSRGKREGRRKESRRSHATHARPGPAPSSVPTPLDTQEEAAAKERFTAQLDAEAWNQKIMAGTANGGNLPLGPVVMKREEEGGGREGGRDREEKKSRWRDDGRSRRK</sequence>
<keyword evidence="4" id="KW-0653">Protein transport</keyword>
<proteinExistence type="predicted"/>
<evidence type="ECO:0000256" key="2">
    <source>
        <dbReference type="ARBA" id="ARBA00022448"/>
    </source>
</evidence>
<evidence type="ECO:0000313" key="10">
    <source>
        <dbReference type="Proteomes" id="UP000355283"/>
    </source>
</evidence>
<evidence type="ECO:0000256" key="3">
    <source>
        <dbReference type="ARBA" id="ARBA00022692"/>
    </source>
</evidence>
<name>A0A4D9CX29_9STRA</name>
<dbReference type="InterPro" id="IPR003369">
    <property type="entry name" value="TatA/B/E"/>
</dbReference>
<feature type="compositionally biased region" description="Low complexity" evidence="8">
    <location>
        <begin position="270"/>
        <end position="280"/>
    </location>
</feature>
<evidence type="ECO:0000256" key="8">
    <source>
        <dbReference type="SAM" id="MobiDB-lite"/>
    </source>
</evidence>
<keyword evidence="3" id="KW-0812">Transmembrane</keyword>
<evidence type="ECO:0000313" key="9">
    <source>
        <dbReference type="EMBL" id="TFJ82717.1"/>
    </source>
</evidence>
<feature type="compositionally biased region" description="Pro residues" evidence="8">
    <location>
        <begin position="237"/>
        <end position="257"/>
    </location>
</feature>
<dbReference type="Pfam" id="PF02416">
    <property type="entry name" value="TatA_B_E"/>
    <property type="match status" value="1"/>
</dbReference>
<keyword evidence="6" id="KW-0811">Translocation</keyword>
<evidence type="ECO:0000256" key="6">
    <source>
        <dbReference type="ARBA" id="ARBA00023010"/>
    </source>
</evidence>
<organism evidence="9 10">
    <name type="scientific">Nannochloropsis salina CCMP1776</name>
    <dbReference type="NCBI Taxonomy" id="1027361"/>
    <lineage>
        <taxon>Eukaryota</taxon>
        <taxon>Sar</taxon>
        <taxon>Stramenopiles</taxon>
        <taxon>Ochrophyta</taxon>
        <taxon>Eustigmatophyceae</taxon>
        <taxon>Eustigmatales</taxon>
        <taxon>Monodopsidaceae</taxon>
        <taxon>Microchloropsis</taxon>
        <taxon>Microchloropsis salina</taxon>
    </lineage>
</organism>
<protein>
    <submittedName>
        <fullName evidence="9">Uncharacterized protein</fullName>
    </submittedName>
</protein>
<feature type="region of interest" description="Disordered" evidence="8">
    <location>
        <begin position="184"/>
        <end position="496"/>
    </location>
</feature>
<dbReference type="AlphaFoldDB" id="A0A4D9CX29"/>
<feature type="region of interest" description="Disordered" evidence="8">
    <location>
        <begin position="508"/>
        <end position="554"/>
    </location>
</feature>
<feature type="compositionally biased region" description="Pro residues" evidence="8">
    <location>
        <begin position="307"/>
        <end position="332"/>
    </location>
</feature>
<feature type="compositionally biased region" description="Low complexity" evidence="8">
    <location>
        <begin position="221"/>
        <end position="236"/>
    </location>
</feature>
<dbReference type="PRINTS" id="PR01217">
    <property type="entry name" value="PRICHEXTENSN"/>
</dbReference>
<accession>A0A4D9CX29</accession>
<feature type="compositionally biased region" description="Low complexity" evidence="8">
    <location>
        <begin position="333"/>
        <end position="351"/>
    </location>
</feature>
<feature type="compositionally biased region" description="Basic and acidic residues" evidence="8">
    <location>
        <begin position="523"/>
        <end position="554"/>
    </location>
</feature>
<feature type="compositionally biased region" description="Pro residues" evidence="8">
    <location>
        <begin position="281"/>
        <end position="295"/>
    </location>
</feature>
<evidence type="ECO:0000256" key="4">
    <source>
        <dbReference type="ARBA" id="ARBA00022927"/>
    </source>
</evidence>